<evidence type="ECO:0000313" key="2">
    <source>
        <dbReference type="EMBL" id="ALO64609.1"/>
    </source>
</evidence>
<feature type="transmembrane region" description="Helical" evidence="1">
    <location>
        <begin position="266"/>
        <end position="285"/>
    </location>
</feature>
<keyword evidence="2" id="KW-0496">Mitochondrion</keyword>
<evidence type="ECO:0000256" key="1">
    <source>
        <dbReference type="SAM" id="Phobius"/>
    </source>
</evidence>
<keyword evidence="1" id="KW-0472">Membrane</keyword>
<geneLocation type="mitochondrion" evidence="2"/>
<dbReference type="EMBL" id="KT164641">
    <property type="protein sequence ID" value="ALO64609.1"/>
    <property type="molecule type" value="Genomic_DNA"/>
</dbReference>
<feature type="transmembrane region" description="Helical" evidence="1">
    <location>
        <begin position="228"/>
        <end position="246"/>
    </location>
</feature>
<feature type="transmembrane region" description="Helical" evidence="1">
    <location>
        <begin position="90"/>
        <end position="113"/>
    </location>
</feature>
<feature type="transmembrane region" description="Helical" evidence="1">
    <location>
        <begin position="133"/>
        <end position="157"/>
    </location>
</feature>
<protein>
    <submittedName>
        <fullName evidence="2">NADH dehydrogenase subunit 2</fullName>
    </submittedName>
</protein>
<feature type="transmembrane region" description="Helical" evidence="1">
    <location>
        <begin position="12"/>
        <end position="33"/>
    </location>
</feature>
<keyword evidence="1" id="KW-0812">Transmembrane</keyword>
<keyword evidence="1" id="KW-1133">Transmembrane helix</keyword>
<feature type="transmembrane region" description="Helical" evidence="1">
    <location>
        <begin position="194"/>
        <end position="216"/>
    </location>
</feature>
<proteinExistence type="predicted"/>
<accession>A0A0S2LT92</accession>
<sequence length="327" mass="39977">MFISKMYMSSFLMMLSFFIIMFNSSSIYIQWLMMEFSTILMISMINIKSKNKIVSIMYFLMSSISSLLIIMIISMNFSQLIMFKNMNINMLLMMSMFLKMGMFPFTSWMIYIYNLSTWNQIFLISTFMKFIPIYFFSSLIFYTSNLTYLLFINNMFISIYTNINFSIKKLFGCSSVFNSLFFFMMLLINKNMFIMLMLIYMFMFFMLSVQLEFYNIDNLNFMNFSNKSMYSMILLMFMYSSFPLFLTFMFKWEFIYTLNLYYSNNLILMLLLSNMMMMWNYFILFKYMILKFKFNKMSMKMEIMNFKNFIFFNISIYSSMFLMFNMI</sequence>
<reference evidence="2" key="1">
    <citation type="submission" date="2015-06" db="EMBL/GenBank/DDBJ databases">
        <title>High-throughput detection of wild bee species with mitogenome skimming and resequencing (mt-S/R).</title>
        <authorList>
            <person name="Tang M."/>
            <person name="Hardman C."/>
            <person name="Ji Y."/>
            <person name="Meng G."/>
            <person name="Liu S."/>
            <person name="Tan M."/>
            <person name="Yang S."/>
            <person name="Yang C."/>
            <person name="Moss E."/>
            <person name="Nevard T."/>
            <person name="Potts S.G."/>
            <person name="Zhou X."/>
            <person name="Yu D.W."/>
        </authorList>
    </citation>
    <scope>NUCLEOTIDE SEQUENCE</scope>
</reference>
<feature type="transmembrane region" description="Helical" evidence="1">
    <location>
        <begin position="53"/>
        <end position="78"/>
    </location>
</feature>
<dbReference type="AlphaFoldDB" id="A0A0S2LT92"/>
<feature type="transmembrane region" description="Helical" evidence="1">
    <location>
        <begin position="306"/>
        <end position="324"/>
    </location>
</feature>
<organism evidence="2">
    <name type="scientific">Bombus lapidarius</name>
    <name type="common">Red-tailed bumblebee</name>
    <name type="synonym">Apis lapidaria</name>
    <dbReference type="NCBI Taxonomy" id="30192"/>
    <lineage>
        <taxon>Eukaryota</taxon>
        <taxon>Metazoa</taxon>
        <taxon>Ecdysozoa</taxon>
        <taxon>Arthropoda</taxon>
        <taxon>Hexapoda</taxon>
        <taxon>Insecta</taxon>
        <taxon>Pterygota</taxon>
        <taxon>Neoptera</taxon>
        <taxon>Endopterygota</taxon>
        <taxon>Hymenoptera</taxon>
        <taxon>Apocrita</taxon>
        <taxon>Aculeata</taxon>
        <taxon>Apoidea</taxon>
        <taxon>Anthophila</taxon>
        <taxon>Apidae</taxon>
        <taxon>Bombus</taxon>
        <taxon>Melanobombus</taxon>
    </lineage>
</organism>
<name>A0A0S2LT92_BOMLA</name>
<gene>
    <name evidence="2" type="primary">ND2</name>
</gene>
<feature type="transmembrane region" description="Helical" evidence="1">
    <location>
        <begin position="169"/>
        <end position="188"/>
    </location>
</feature>